<sequence length="236" mass="26558">MYLLYISEAIDQDSDPRSDSLPDEEKSPKVIDSPGKNREEPAQDHAPATTHQGNVRPKILNPPASFLPNIPHTTNIPHPISDRNTTTSPLLRLPGELRNQIWSYSFAPTIHFSLFTSTTPSSPVPALHLACRSLYTETGTFLYSGPTFYFAGMSTFKAWVLNRSAAQLGAVTSVRFQARDAHFRDAEYIQKELPGLKKIQVVRCCEAHVRFVREKWEEKGVELEIHDEKAEKGGVW</sequence>
<reference evidence="2" key="1">
    <citation type="journal article" date="2020" name="Stud. Mycol.">
        <title>101 Dothideomycetes genomes: a test case for predicting lifestyles and emergence of pathogens.</title>
        <authorList>
            <person name="Haridas S."/>
            <person name="Albert R."/>
            <person name="Binder M."/>
            <person name="Bloem J."/>
            <person name="Labutti K."/>
            <person name="Salamov A."/>
            <person name="Andreopoulos B."/>
            <person name="Baker S."/>
            <person name="Barry K."/>
            <person name="Bills G."/>
            <person name="Bluhm B."/>
            <person name="Cannon C."/>
            <person name="Castanera R."/>
            <person name="Culley D."/>
            <person name="Daum C."/>
            <person name="Ezra D."/>
            <person name="Gonzalez J."/>
            <person name="Henrissat B."/>
            <person name="Kuo A."/>
            <person name="Liang C."/>
            <person name="Lipzen A."/>
            <person name="Lutzoni F."/>
            <person name="Magnuson J."/>
            <person name="Mondo S."/>
            <person name="Nolan M."/>
            <person name="Ohm R."/>
            <person name="Pangilinan J."/>
            <person name="Park H.-J."/>
            <person name="Ramirez L."/>
            <person name="Alfaro M."/>
            <person name="Sun H."/>
            <person name="Tritt A."/>
            <person name="Yoshinaga Y."/>
            <person name="Zwiers L.-H."/>
            <person name="Turgeon B."/>
            <person name="Goodwin S."/>
            <person name="Spatafora J."/>
            <person name="Crous P."/>
            <person name="Grigoriev I."/>
        </authorList>
    </citation>
    <scope>NUCLEOTIDE SEQUENCE</scope>
    <source>
        <strain evidence="2">CBS 122681</strain>
    </source>
</reference>
<dbReference type="AlphaFoldDB" id="A0A6A6TV58"/>
<proteinExistence type="predicted"/>
<accession>A0A6A6TV58</accession>
<organism evidence="2 3">
    <name type="scientific">Lophiostoma macrostomum CBS 122681</name>
    <dbReference type="NCBI Taxonomy" id="1314788"/>
    <lineage>
        <taxon>Eukaryota</taxon>
        <taxon>Fungi</taxon>
        <taxon>Dikarya</taxon>
        <taxon>Ascomycota</taxon>
        <taxon>Pezizomycotina</taxon>
        <taxon>Dothideomycetes</taxon>
        <taxon>Pleosporomycetidae</taxon>
        <taxon>Pleosporales</taxon>
        <taxon>Lophiostomataceae</taxon>
        <taxon>Lophiostoma</taxon>
    </lineage>
</organism>
<feature type="region of interest" description="Disordered" evidence="1">
    <location>
        <begin position="8"/>
        <end position="62"/>
    </location>
</feature>
<evidence type="ECO:0000313" key="3">
    <source>
        <dbReference type="Proteomes" id="UP000799324"/>
    </source>
</evidence>
<feature type="compositionally biased region" description="Basic and acidic residues" evidence="1">
    <location>
        <begin position="14"/>
        <end position="43"/>
    </location>
</feature>
<dbReference type="EMBL" id="MU004288">
    <property type="protein sequence ID" value="KAF2662863.1"/>
    <property type="molecule type" value="Genomic_DNA"/>
</dbReference>
<keyword evidence="3" id="KW-1185">Reference proteome</keyword>
<protein>
    <submittedName>
        <fullName evidence="2">Uncharacterized protein</fullName>
    </submittedName>
</protein>
<evidence type="ECO:0000256" key="1">
    <source>
        <dbReference type="SAM" id="MobiDB-lite"/>
    </source>
</evidence>
<dbReference type="OrthoDB" id="5413827at2759"/>
<dbReference type="PANTHER" id="PTHR38790">
    <property type="entry name" value="2EXR DOMAIN-CONTAINING PROTEIN-RELATED"/>
    <property type="match status" value="1"/>
</dbReference>
<dbReference type="PANTHER" id="PTHR38790:SF4">
    <property type="entry name" value="2EXR DOMAIN-CONTAINING PROTEIN"/>
    <property type="match status" value="1"/>
</dbReference>
<gene>
    <name evidence="2" type="ORF">K491DRAFT_709522</name>
</gene>
<evidence type="ECO:0000313" key="2">
    <source>
        <dbReference type="EMBL" id="KAF2662863.1"/>
    </source>
</evidence>
<dbReference type="Proteomes" id="UP000799324">
    <property type="component" value="Unassembled WGS sequence"/>
</dbReference>
<name>A0A6A6TV58_9PLEO</name>